<protein>
    <submittedName>
        <fullName evidence="2">FkbM family methyltransferase</fullName>
    </submittedName>
</protein>
<evidence type="ECO:0000259" key="1">
    <source>
        <dbReference type="Pfam" id="PF05050"/>
    </source>
</evidence>
<dbReference type="InterPro" id="IPR052514">
    <property type="entry name" value="SAM-dependent_MTase"/>
</dbReference>
<dbReference type="Proteomes" id="UP001597186">
    <property type="component" value="Unassembled WGS sequence"/>
</dbReference>
<keyword evidence="2" id="KW-0489">Methyltransferase</keyword>
<keyword evidence="3" id="KW-1185">Reference proteome</keyword>
<dbReference type="PANTHER" id="PTHR34203:SF15">
    <property type="entry name" value="SLL1173 PROTEIN"/>
    <property type="match status" value="1"/>
</dbReference>
<name>A0ABW4EDG8_9RHOB</name>
<dbReference type="GO" id="GO:0032259">
    <property type="term" value="P:methylation"/>
    <property type="evidence" value="ECO:0007669"/>
    <property type="project" value="UniProtKB-KW"/>
</dbReference>
<dbReference type="InterPro" id="IPR006342">
    <property type="entry name" value="FkbM_mtfrase"/>
</dbReference>
<gene>
    <name evidence="2" type="ORF">ACFTOW_08265</name>
</gene>
<organism evidence="2 3">
    <name type="scientific">Lacimonas salitolerans</name>
    <dbReference type="NCBI Taxonomy" id="1323750"/>
    <lineage>
        <taxon>Bacteria</taxon>
        <taxon>Pseudomonadati</taxon>
        <taxon>Pseudomonadota</taxon>
        <taxon>Alphaproteobacteria</taxon>
        <taxon>Rhodobacterales</taxon>
        <taxon>Paracoccaceae</taxon>
        <taxon>Lacimonas</taxon>
    </lineage>
</organism>
<evidence type="ECO:0000313" key="2">
    <source>
        <dbReference type="EMBL" id="MFD1509392.1"/>
    </source>
</evidence>
<evidence type="ECO:0000313" key="3">
    <source>
        <dbReference type="Proteomes" id="UP001597186"/>
    </source>
</evidence>
<dbReference type="SUPFAM" id="SSF53335">
    <property type="entry name" value="S-adenosyl-L-methionine-dependent methyltransferases"/>
    <property type="match status" value="1"/>
</dbReference>
<dbReference type="PANTHER" id="PTHR34203">
    <property type="entry name" value="METHYLTRANSFERASE, FKBM FAMILY PROTEIN"/>
    <property type="match status" value="1"/>
</dbReference>
<dbReference type="InterPro" id="IPR029063">
    <property type="entry name" value="SAM-dependent_MTases_sf"/>
</dbReference>
<dbReference type="RefSeq" id="WP_379914592.1">
    <property type="nucleotide sequence ID" value="NZ_JBHUDD010000050.1"/>
</dbReference>
<proteinExistence type="predicted"/>
<sequence length="247" mass="27353">MDRLLGFVRSLVIYHNPGTIRAWRRFYRDLLEPQALVFDVGAHVGTRARAMRAAGARVVALEPQQPFAGFLRRTLPRDITLIEAAAGRTETEADMAVSSRHPTVSSLRLDFVQGAARAPGFDHVKWDRTQRVRMVTLDGLIARFGTPDYIKIDVEGFEIDVLAGLSQPVAMLSVEFLPGFKHLTHAVIDRLADLGDYRFNPVQGETGGFVWPDWRDGATTAAWLDSLPRDAGSGDLFARLQSDPRGG</sequence>
<feature type="domain" description="Methyltransferase FkbM" evidence="1">
    <location>
        <begin position="39"/>
        <end position="195"/>
    </location>
</feature>
<accession>A0ABW4EDG8</accession>
<dbReference type="GO" id="GO:0008168">
    <property type="term" value="F:methyltransferase activity"/>
    <property type="evidence" value="ECO:0007669"/>
    <property type="project" value="UniProtKB-KW"/>
</dbReference>
<comment type="caution">
    <text evidence="2">The sequence shown here is derived from an EMBL/GenBank/DDBJ whole genome shotgun (WGS) entry which is preliminary data.</text>
</comment>
<dbReference type="Gene3D" id="3.40.50.150">
    <property type="entry name" value="Vaccinia Virus protein VP39"/>
    <property type="match status" value="1"/>
</dbReference>
<dbReference type="Pfam" id="PF05050">
    <property type="entry name" value="Methyltransf_21"/>
    <property type="match status" value="1"/>
</dbReference>
<keyword evidence="2" id="KW-0808">Transferase</keyword>
<dbReference type="EMBL" id="JBHUDD010000050">
    <property type="protein sequence ID" value="MFD1509392.1"/>
    <property type="molecule type" value="Genomic_DNA"/>
</dbReference>
<dbReference type="NCBIfam" id="TIGR01444">
    <property type="entry name" value="fkbM_fam"/>
    <property type="match status" value="1"/>
</dbReference>
<reference evidence="3" key="1">
    <citation type="journal article" date="2019" name="Int. J. Syst. Evol. Microbiol.">
        <title>The Global Catalogue of Microorganisms (GCM) 10K type strain sequencing project: providing services to taxonomists for standard genome sequencing and annotation.</title>
        <authorList>
            <consortium name="The Broad Institute Genomics Platform"/>
            <consortium name="The Broad Institute Genome Sequencing Center for Infectious Disease"/>
            <person name="Wu L."/>
            <person name="Ma J."/>
        </authorList>
    </citation>
    <scope>NUCLEOTIDE SEQUENCE [LARGE SCALE GENOMIC DNA]</scope>
    <source>
        <strain evidence="3">CGMCC 1.12477</strain>
    </source>
</reference>